<dbReference type="STRING" id="984485.A0A1E4RRV5"/>
<reference evidence="16" key="1">
    <citation type="submission" date="2016-05" db="EMBL/GenBank/DDBJ databases">
        <title>Comparative genomics of biotechnologically important yeasts.</title>
        <authorList>
            <consortium name="DOE Joint Genome Institute"/>
            <person name="Riley R."/>
            <person name="Haridas S."/>
            <person name="Wolfe K.H."/>
            <person name="Lopes M.R."/>
            <person name="Hittinger C.T."/>
            <person name="Goker M."/>
            <person name="Salamov A."/>
            <person name="Wisecaver J."/>
            <person name="Long T.M."/>
            <person name="Aerts A.L."/>
            <person name="Barry K."/>
            <person name="Choi C."/>
            <person name="Clum A."/>
            <person name="Coughlan A.Y."/>
            <person name="Deshpande S."/>
            <person name="Douglass A.P."/>
            <person name="Hanson S.J."/>
            <person name="Klenk H.-P."/>
            <person name="Labutti K."/>
            <person name="Lapidus A."/>
            <person name="Lindquist E."/>
            <person name="Lipzen A."/>
            <person name="Meier-Kolthoff J.P."/>
            <person name="Ohm R.A."/>
            <person name="Otillar R.P."/>
            <person name="Pangilinan J."/>
            <person name="Peng Y."/>
            <person name="Rokas A."/>
            <person name="Rosa C.A."/>
            <person name="Scheuner C."/>
            <person name="Sibirny A.A."/>
            <person name="Slot J.C."/>
            <person name="Stielow J.B."/>
            <person name="Sun H."/>
            <person name="Kurtzman C.P."/>
            <person name="Blackwell M."/>
            <person name="Grigoriev I.V."/>
            <person name="Jeffries T.W."/>
        </authorList>
    </citation>
    <scope>NUCLEOTIDE SEQUENCE [LARGE SCALE GENOMIC DNA]</scope>
    <source>
        <strain evidence="16">NRRL Y-1933</strain>
    </source>
</reference>
<protein>
    <recommendedName>
        <fullName evidence="4 14">Dol-P-Man:Man(5)GlcNAc(2)-PP-Dol alpha-1,3-mannosyltransferase</fullName>
        <ecNumber evidence="3 14">2.4.1.258</ecNumber>
    </recommendedName>
    <alternativeName>
        <fullName evidence="14">Dol-P-Man-dependent alpha(1-3)-mannosyltransferase</fullName>
    </alternativeName>
</protein>
<keyword evidence="5 14" id="KW-0328">Glycosyltransferase</keyword>
<feature type="transmembrane region" description="Helical" evidence="14">
    <location>
        <begin position="129"/>
        <end position="148"/>
    </location>
</feature>
<keyword evidence="7 14" id="KW-0812">Transmembrane</keyword>
<evidence type="ECO:0000313" key="15">
    <source>
        <dbReference type="EMBL" id="ODV70003.1"/>
    </source>
</evidence>
<evidence type="ECO:0000313" key="16">
    <source>
        <dbReference type="Proteomes" id="UP000095085"/>
    </source>
</evidence>
<evidence type="ECO:0000256" key="2">
    <source>
        <dbReference type="ARBA" id="ARBA00004922"/>
    </source>
</evidence>
<evidence type="ECO:0000256" key="4">
    <source>
        <dbReference type="ARBA" id="ARBA00015561"/>
    </source>
</evidence>
<dbReference type="PANTHER" id="PTHR12646">
    <property type="entry name" value="NOT56 - RELATED"/>
    <property type="match status" value="1"/>
</dbReference>
<evidence type="ECO:0000256" key="3">
    <source>
        <dbReference type="ARBA" id="ARBA00011964"/>
    </source>
</evidence>
<keyword evidence="8 14" id="KW-0256">Endoplasmic reticulum</keyword>
<dbReference type="GO" id="GO:0052925">
    <property type="term" value="F:dol-P-Man:Man(5)GlcNAc(2)-PP-Dol alpha-1,3-mannosyltransferase activity"/>
    <property type="evidence" value="ECO:0007669"/>
    <property type="project" value="UniProtKB-EC"/>
</dbReference>
<evidence type="ECO:0000256" key="12">
    <source>
        <dbReference type="ARBA" id="ARBA00049506"/>
    </source>
</evidence>
<comment type="function">
    <text evidence="11 14">Dol-P-Man:Man(5)GlcNAc(2)-PP-Dol alpha-1,3-mannosyltransferase that operates in the biosynthetic pathway of dolichol-linked oligosaccharides, the glycan precursors employed in protein asparagine (N)-glycosylation. The assembly of dolichol-linked oligosaccharides begins on the cytosolic side of the endoplasmic reticulum membrane and finishes in its lumen. The sequential addition of sugars to dolichol pyrophosphate produces dolichol-linked oligosaccharides containing fourteen sugars, including two GlcNAcs, nine mannoses and three glucoses. Once assembled, the oligosaccharide is transferred from the lipid to nascent proteins by oligosaccharyltransferases. In the lumen of the endoplasmic reticulum, adds the first dolichyl beta-D-mannosyl phosphate derived mannose in an alpha-1,3 linkage to Man(5)GlcNAc(2)-PP-dolichol to produce Man(6)GlcNAc(2)-PP-dolichol.</text>
</comment>
<keyword evidence="16" id="KW-1185">Reference proteome</keyword>
<feature type="transmembrane region" description="Helical" evidence="14">
    <location>
        <begin position="440"/>
        <end position="460"/>
    </location>
</feature>
<dbReference type="Proteomes" id="UP000095085">
    <property type="component" value="Unassembled WGS sequence"/>
</dbReference>
<dbReference type="Pfam" id="PF05208">
    <property type="entry name" value="ALG3"/>
    <property type="match status" value="1"/>
</dbReference>
<evidence type="ECO:0000256" key="13">
    <source>
        <dbReference type="ARBA" id="ARBA00093457"/>
    </source>
</evidence>
<dbReference type="EC" id="2.4.1.258" evidence="3 14"/>
<feature type="transmembrane region" description="Helical" evidence="14">
    <location>
        <begin position="202"/>
        <end position="220"/>
    </location>
</feature>
<gene>
    <name evidence="15" type="ORF">HYPBUDRAFT_146384</name>
</gene>
<proteinExistence type="inferred from homology"/>
<dbReference type="RefSeq" id="XP_020079070.1">
    <property type="nucleotide sequence ID" value="XM_020219962.1"/>
</dbReference>
<evidence type="ECO:0000256" key="10">
    <source>
        <dbReference type="ARBA" id="ARBA00023136"/>
    </source>
</evidence>
<evidence type="ECO:0000256" key="5">
    <source>
        <dbReference type="ARBA" id="ARBA00022676"/>
    </source>
</evidence>
<dbReference type="PANTHER" id="PTHR12646:SF0">
    <property type="entry name" value="DOL-P-MAN:MAN(5)GLCNAC(2)-PP-DOL ALPHA-1,3-MANNOSYLTRANSFERASE"/>
    <property type="match status" value="1"/>
</dbReference>
<name>A0A1E4RRV5_9ASCO</name>
<sequence>MSQEVKHDDRQPSSEPELPPFTLKNLSLDVYHGIIALVESPETNRVIVPIVITLASIATKFIISKVPYTEIDFSTYMQQIEVANDGELDYSLIKGDTGPAVYPAGFIQVYQWLHWITEEGSNIKTGQTIFGYLFTFSVLLCCVAYTMVPNCKPWPIYLLLLSKRLYSIYVLRLFNDVFTTISMIGVVVLLQQASYWYKTGGSKVSFLFTLVAADLYSLGLSVKMNALLYLPGFIIIAYFLVGENMLKLLGVLLVIPFVQVMIGWKYLLPLFNDEEAKYLRWTYINQAFNFKRKFLYKWTVNWRFVSEDIFLNDNFARILLFLHFSVLLIFVFTRYLSPKITGKSITNLVKDALCKPFSDTISTSNKLIDYNQGPKLVLLIFATSNLIGVLFSRSLHYQFLSWYCWNLPFLIFATGVNAFGGIFIFVAHEWCWNVFPSTESSSACLISILSLVLLGVWYNLKYWTGESNTLQEKKEQ</sequence>
<evidence type="ECO:0000256" key="6">
    <source>
        <dbReference type="ARBA" id="ARBA00022679"/>
    </source>
</evidence>
<dbReference type="GeneID" id="30994512"/>
<feature type="transmembrane region" description="Helical" evidence="14">
    <location>
        <begin position="168"/>
        <end position="190"/>
    </location>
</feature>
<comment type="similarity">
    <text evidence="13">Belongs to the glycosyltransferase ALG3 family.</text>
</comment>
<evidence type="ECO:0000256" key="11">
    <source>
        <dbReference type="ARBA" id="ARBA00044743"/>
    </source>
</evidence>
<feature type="transmembrane region" description="Helical" evidence="14">
    <location>
        <begin position="315"/>
        <end position="336"/>
    </location>
</feature>
<evidence type="ECO:0000256" key="8">
    <source>
        <dbReference type="ARBA" id="ARBA00022824"/>
    </source>
</evidence>
<keyword evidence="6 14" id="KW-0808">Transferase</keyword>
<dbReference type="UniPathway" id="UPA00378"/>
<dbReference type="EMBL" id="KV454538">
    <property type="protein sequence ID" value="ODV70003.1"/>
    <property type="molecule type" value="Genomic_DNA"/>
</dbReference>
<accession>A0A1E4RRV5</accession>
<evidence type="ECO:0000256" key="1">
    <source>
        <dbReference type="ARBA" id="ARBA00004477"/>
    </source>
</evidence>
<evidence type="ECO:0000256" key="7">
    <source>
        <dbReference type="ARBA" id="ARBA00022692"/>
    </source>
</evidence>
<dbReference type="AlphaFoldDB" id="A0A1E4RRV5"/>
<comment type="pathway">
    <text evidence="2 14">Protein modification; protein glycosylation.</text>
</comment>
<feature type="transmembrane region" description="Helical" evidence="14">
    <location>
        <begin position="248"/>
        <end position="267"/>
    </location>
</feature>
<feature type="transmembrane region" description="Helical" evidence="14">
    <location>
        <begin position="407"/>
        <end position="428"/>
    </location>
</feature>
<organism evidence="15 16">
    <name type="scientific">Hyphopichia burtonii NRRL Y-1933</name>
    <dbReference type="NCBI Taxonomy" id="984485"/>
    <lineage>
        <taxon>Eukaryota</taxon>
        <taxon>Fungi</taxon>
        <taxon>Dikarya</taxon>
        <taxon>Ascomycota</taxon>
        <taxon>Saccharomycotina</taxon>
        <taxon>Pichiomycetes</taxon>
        <taxon>Debaryomycetaceae</taxon>
        <taxon>Hyphopichia</taxon>
    </lineage>
</organism>
<dbReference type="GO" id="GO:0005789">
    <property type="term" value="C:endoplasmic reticulum membrane"/>
    <property type="evidence" value="ECO:0007669"/>
    <property type="project" value="UniProtKB-SubCell"/>
</dbReference>
<evidence type="ECO:0000256" key="9">
    <source>
        <dbReference type="ARBA" id="ARBA00022989"/>
    </source>
</evidence>
<dbReference type="OrthoDB" id="20028at2759"/>
<keyword evidence="10 14" id="KW-0472">Membrane</keyword>
<dbReference type="InterPro" id="IPR007873">
    <property type="entry name" value="Glycosyltransferase_ALG3"/>
</dbReference>
<feature type="transmembrane region" description="Helical" evidence="14">
    <location>
        <begin position="226"/>
        <end position="241"/>
    </location>
</feature>
<feature type="transmembrane region" description="Helical" evidence="14">
    <location>
        <begin position="376"/>
        <end position="395"/>
    </location>
</feature>
<dbReference type="GO" id="GO:0006488">
    <property type="term" value="P:dolichol-linked oligosaccharide biosynthetic process"/>
    <property type="evidence" value="ECO:0007669"/>
    <property type="project" value="EnsemblFungi"/>
</dbReference>
<evidence type="ECO:0000256" key="14">
    <source>
        <dbReference type="RuleBase" id="RU364047"/>
    </source>
</evidence>
<comment type="catalytic activity">
    <reaction evidence="12 14">
        <text>an alpha-D-Man-(1-&gt;2)-alpha-D-Man-(1-&gt;2)-alpha-D-Man-(1-&gt;3)-[alpha-D-Man-(1-&gt;6)]-beta-D-Man-(1-&gt;4)-beta-D-GlcNAc-(1-&gt;4)-alpha-D-GlcNAc-diphospho-di-trans,poly-cis-dolichol + a di-trans,poly-cis-dolichyl beta-D-mannosyl phosphate = an alpha-D-Man-(1-&gt;2)-alpha-D-Man-(1-&gt;2)-alpha-D-Man-(1-&gt;3)-[alpha-D-Man-(1-&gt;3)-alpha-D-Man-(1-&gt;6)]-beta-D-Man-(1-&gt;4)-beta-D-GlcNAc-(1-&gt;4)-alpha-D-GlcNAc-diphospho-di-trans,poly-cis-dolichol + a di-trans,poly-cis-dolichyl phosphate + H(+)</text>
        <dbReference type="Rhea" id="RHEA:29527"/>
        <dbReference type="Rhea" id="RHEA-COMP:19498"/>
        <dbReference type="Rhea" id="RHEA-COMP:19501"/>
        <dbReference type="Rhea" id="RHEA-COMP:19516"/>
        <dbReference type="Rhea" id="RHEA-COMP:19517"/>
        <dbReference type="ChEBI" id="CHEBI:15378"/>
        <dbReference type="ChEBI" id="CHEBI:57683"/>
        <dbReference type="ChEBI" id="CHEBI:58211"/>
        <dbReference type="ChEBI" id="CHEBI:132515"/>
        <dbReference type="ChEBI" id="CHEBI:132516"/>
        <dbReference type="EC" id="2.4.1.258"/>
    </reaction>
    <physiologicalReaction direction="left-to-right" evidence="12 14">
        <dbReference type="Rhea" id="RHEA:29528"/>
    </physiologicalReaction>
</comment>
<comment type="subcellular location">
    <subcellularLocation>
        <location evidence="1 14">Endoplasmic reticulum membrane</location>
        <topology evidence="1 14">Multi-pass membrane protein</topology>
    </subcellularLocation>
</comment>
<keyword evidence="9 14" id="KW-1133">Transmembrane helix</keyword>